<dbReference type="Proteomes" id="UP001385951">
    <property type="component" value="Unassembled WGS sequence"/>
</dbReference>
<evidence type="ECO:0008006" key="3">
    <source>
        <dbReference type="Google" id="ProtNLM"/>
    </source>
</evidence>
<comment type="caution">
    <text evidence="1">The sequence shown here is derived from an EMBL/GenBank/DDBJ whole genome shotgun (WGS) entry which is preliminary data.</text>
</comment>
<protein>
    <recommendedName>
        <fullName evidence="3">Retrotransposon gag domain-containing protein</fullName>
    </recommendedName>
</protein>
<evidence type="ECO:0000313" key="1">
    <source>
        <dbReference type="EMBL" id="KAK7681005.1"/>
    </source>
</evidence>
<keyword evidence="2" id="KW-1185">Reference proteome</keyword>
<evidence type="ECO:0000313" key="2">
    <source>
        <dbReference type="Proteomes" id="UP001385951"/>
    </source>
</evidence>
<sequence>MSPTRTAATQSDPELKMSARQVLQHLIDSRGLIPTQCYIPTFAGNPKEDVRAWLLEIEILCTFTDNLKGKRIFAAMLGARGHALLWLDDVVCKSGVTHAGASEAEFWKLIKESLIQRFDFARKSAFEIRESLSCLYQITSVYDYANKFFSICGEFVDEELGYKTDPEIIAAFIDGLKPTIKAAIRAKDGATRDLMETVGLAKDLDTCNFQYRSDGTRKHVGSM</sequence>
<gene>
    <name evidence="1" type="ORF">QCA50_015842</name>
</gene>
<proteinExistence type="predicted"/>
<accession>A0AAW0FPY2</accession>
<organism evidence="1 2">
    <name type="scientific">Cerrena zonata</name>
    <dbReference type="NCBI Taxonomy" id="2478898"/>
    <lineage>
        <taxon>Eukaryota</taxon>
        <taxon>Fungi</taxon>
        <taxon>Dikarya</taxon>
        <taxon>Basidiomycota</taxon>
        <taxon>Agaricomycotina</taxon>
        <taxon>Agaricomycetes</taxon>
        <taxon>Polyporales</taxon>
        <taxon>Cerrenaceae</taxon>
        <taxon>Cerrena</taxon>
    </lineage>
</organism>
<reference evidence="1 2" key="1">
    <citation type="submission" date="2022-09" db="EMBL/GenBank/DDBJ databases">
        <authorList>
            <person name="Palmer J.M."/>
        </authorList>
    </citation>
    <scope>NUCLEOTIDE SEQUENCE [LARGE SCALE GENOMIC DNA]</scope>
    <source>
        <strain evidence="1 2">DSM 7382</strain>
    </source>
</reference>
<dbReference type="EMBL" id="JASBNA010000044">
    <property type="protein sequence ID" value="KAK7681005.1"/>
    <property type="molecule type" value="Genomic_DNA"/>
</dbReference>
<dbReference type="AlphaFoldDB" id="A0AAW0FPY2"/>
<name>A0AAW0FPY2_9APHY</name>